<evidence type="ECO:0000313" key="2">
    <source>
        <dbReference type="Proteomes" id="UP001055102"/>
    </source>
</evidence>
<reference evidence="1" key="1">
    <citation type="journal article" date="2021" name="Front. Microbiol.">
        <title>Comprehensive Comparative Genomics and Phenotyping of Methylobacterium Species.</title>
        <authorList>
            <person name="Alessa O."/>
            <person name="Ogura Y."/>
            <person name="Fujitani Y."/>
            <person name="Takami H."/>
            <person name="Hayashi T."/>
            <person name="Sahin N."/>
            <person name="Tani A."/>
        </authorList>
    </citation>
    <scope>NUCLEOTIDE SEQUENCE</scope>
    <source>
        <strain evidence="1">LMG 23639</strain>
    </source>
</reference>
<name>A0ABQ4SWX1_9HYPH</name>
<evidence type="ECO:0000313" key="1">
    <source>
        <dbReference type="EMBL" id="GJE07015.1"/>
    </source>
</evidence>
<dbReference type="EMBL" id="BPQR01000039">
    <property type="protein sequence ID" value="GJE07015.1"/>
    <property type="molecule type" value="Genomic_DNA"/>
</dbReference>
<protein>
    <recommendedName>
        <fullName evidence="3">RCK N-terminal domain-containing protein</fullName>
    </recommendedName>
</protein>
<proteinExistence type="predicted"/>
<organism evidence="1 2">
    <name type="scientific">Methylobacterium jeotgali</name>
    <dbReference type="NCBI Taxonomy" id="381630"/>
    <lineage>
        <taxon>Bacteria</taxon>
        <taxon>Pseudomonadati</taxon>
        <taxon>Pseudomonadota</taxon>
        <taxon>Alphaproteobacteria</taxon>
        <taxon>Hyphomicrobiales</taxon>
        <taxon>Methylobacteriaceae</taxon>
        <taxon>Methylobacterium</taxon>
    </lineage>
</organism>
<evidence type="ECO:0008006" key="3">
    <source>
        <dbReference type="Google" id="ProtNLM"/>
    </source>
</evidence>
<reference evidence="1" key="2">
    <citation type="submission" date="2021-08" db="EMBL/GenBank/DDBJ databases">
        <authorList>
            <person name="Tani A."/>
            <person name="Ola A."/>
            <person name="Ogura Y."/>
            <person name="Katsura K."/>
            <person name="Hayashi T."/>
        </authorList>
    </citation>
    <scope>NUCLEOTIDE SEQUENCE</scope>
    <source>
        <strain evidence="1">LMG 23639</strain>
    </source>
</reference>
<gene>
    <name evidence="1" type="ORF">AOPFMNJM_2339</name>
</gene>
<keyword evidence="2" id="KW-1185">Reference proteome</keyword>
<accession>A0ABQ4SWX1</accession>
<sequence>MSGLRERGTAIAVLRCPEEGARSGDRRILAFEHAIDRLCVDDRSEAERLSAAGFPDSKIVVLSDAEGDFRDILAGLWA</sequence>
<dbReference type="Proteomes" id="UP001055102">
    <property type="component" value="Unassembled WGS sequence"/>
</dbReference>
<comment type="caution">
    <text evidence="1">The sequence shown here is derived from an EMBL/GenBank/DDBJ whole genome shotgun (WGS) entry which is preliminary data.</text>
</comment>